<dbReference type="Gene3D" id="3.30.1490.130">
    <property type="entry name" value="D-aminoacylase. Domain 3"/>
    <property type="match status" value="1"/>
</dbReference>
<dbReference type="InterPro" id="IPR032466">
    <property type="entry name" value="Metal_Hydrolase"/>
</dbReference>
<dbReference type="Pfam" id="PF07969">
    <property type="entry name" value="Amidohydro_3"/>
    <property type="match status" value="1"/>
</dbReference>
<dbReference type="SUPFAM" id="SSF51338">
    <property type="entry name" value="Composite domain of metallo-dependent hydrolases"/>
    <property type="match status" value="2"/>
</dbReference>
<proteinExistence type="predicted"/>
<accession>A0ABQ2DI25</accession>
<dbReference type="InterPro" id="IPR023100">
    <property type="entry name" value="D-aminoacylase_insert_dom_sf"/>
</dbReference>
<gene>
    <name evidence="3" type="ORF">GCM10008938_49230</name>
</gene>
<organism evidence="3 4">
    <name type="scientific">Deinococcus roseus</name>
    <dbReference type="NCBI Taxonomy" id="392414"/>
    <lineage>
        <taxon>Bacteria</taxon>
        <taxon>Thermotogati</taxon>
        <taxon>Deinococcota</taxon>
        <taxon>Deinococci</taxon>
        <taxon>Deinococcales</taxon>
        <taxon>Deinococcaceae</taxon>
        <taxon>Deinococcus</taxon>
    </lineage>
</organism>
<evidence type="ECO:0000313" key="3">
    <source>
        <dbReference type="EMBL" id="GGJ57251.1"/>
    </source>
</evidence>
<keyword evidence="1" id="KW-0378">Hydrolase</keyword>
<dbReference type="PANTHER" id="PTHR11113">
    <property type="entry name" value="N-ACETYLGLUCOSAMINE-6-PHOSPHATE DEACETYLASE"/>
    <property type="match status" value="1"/>
</dbReference>
<evidence type="ECO:0000259" key="2">
    <source>
        <dbReference type="Pfam" id="PF07969"/>
    </source>
</evidence>
<name>A0ABQ2DI25_9DEIO</name>
<dbReference type="Gene3D" id="2.30.40.10">
    <property type="entry name" value="Urease, subunit C, domain 1"/>
    <property type="match status" value="1"/>
</dbReference>
<dbReference type="CDD" id="cd01297">
    <property type="entry name" value="D-aminoacylase"/>
    <property type="match status" value="1"/>
</dbReference>
<evidence type="ECO:0000256" key="1">
    <source>
        <dbReference type="ARBA" id="ARBA00022801"/>
    </source>
</evidence>
<dbReference type="EMBL" id="BMOD01000038">
    <property type="protein sequence ID" value="GGJ57251.1"/>
    <property type="molecule type" value="Genomic_DNA"/>
</dbReference>
<sequence length="537" mass="58636">MLDVLIRQARVIDGTSAPWFVSDVGLENGKIVWLGPNCPLPARQTLDATHLYLSPGWIDSHTHDDTAVLLQPDHPCKSRQGITTVVVGNCSFSNYPLAGDPALLMHHYQALLGTTAEHLFFADFQAYQQRLNQQGAAVNVVSLVGHAALRLAAMGYSQRPASPSERLQMCQMLETQLQQGAFGLSLGLVYPPGAYADSQELLELAQGVARNGALLTAHVRSYEGGLLESVHEFLDLLEQSGARGLLSHLQAAGAPNWGKVEEALTLLETARARGIDVSTDMYPYPAGSSSVLQLLPPSAQQQGLEVLFAKLSDPAFCADLQTATEHGHEPGWESKIRLIGWENVQISSVTHHDLKPLEGKRFTEAADLLECSPFQVLLKVLLLDRGTSNMILFQLHESDLSCVMKHRLHMLGSDSIPRAEGKAHPRTYGSFPRLLGRMVKAGLLPLEEAVRKVTSLPAQRFGLWDRGLIRPGMQADLCLFSEDLLDQATFQDPEQPPVGLHAVWVNGVQILQQGGLLGNHPGRMLSHNLNPSLAPQR</sequence>
<comment type="caution">
    <text evidence="3">The sequence shown here is derived from an EMBL/GenBank/DDBJ whole genome shotgun (WGS) entry which is preliminary data.</text>
</comment>
<dbReference type="InterPro" id="IPR013108">
    <property type="entry name" value="Amidohydro_3"/>
</dbReference>
<protein>
    <submittedName>
        <fullName evidence="3">Dihydroorotase</fullName>
    </submittedName>
</protein>
<evidence type="ECO:0000313" key="4">
    <source>
        <dbReference type="Proteomes" id="UP000632222"/>
    </source>
</evidence>
<dbReference type="Proteomes" id="UP000632222">
    <property type="component" value="Unassembled WGS sequence"/>
</dbReference>
<keyword evidence="4" id="KW-1185">Reference proteome</keyword>
<dbReference type="InterPro" id="IPR011059">
    <property type="entry name" value="Metal-dep_hydrolase_composite"/>
</dbReference>
<dbReference type="Gene3D" id="3.20.20.140">
    <property type="entry name" value="Metal-dependent hydrolases"/>
    <property type="match status" value="1"/>
</dbReference>
<dbReference type="RefSeq" id="WP_189008637.1">
    <property type="nucleotide sequence ID" value="NZ_BMOD01000038.1"/>
</dbReference>
<dbReference type="SUPFAM" id="SSF51556">
    <property type="entry name" value="Metallo-dependent hydrolases"/>
    <property type="match status" value="1"/>
</dbReference>
<feature type="domain" description="Amidohydrolase 3" evidence="2">
    <location>
        <begin position="44"/>
        <end position="509"/>
    </location>
</feature>
<reference evidence="4" key="1">
    <citation type="journal article" date="2019" name="Int. J. Syst. Evol. Microbiol.">
        <title>The Global Catalogue of Microorganisms (GCM) 10K type strain sequencing project: providing services to taxonomists for standard genome sequencing and annotation.</title>
        <authorList>
            <consortium name="The Broad Institute Genomics Platform"/>
            <consortium name="The Broad Institute Genome Sequencing Center for Infectious Disease"/>
            <person name="Wu L."/>
            <person name="Ma J."/>
        </authorList>
    </citation>
    <scope>NUCLEOTIDE SEQUENCE [LARGE SCALE GENOMIC DNA]</scope>
    <source>
        <strain evidence="4">JCM 14370</strain>
    </source>
</reference>